<evidence type="ECO:0000256" key="1">
    <source>
        <dbReference type="SAM" id="Phobius"/>
    </source>
</evidence>
<reference evidence="3" key="1">
    <citation type="journal article" date="2011" name="Genome Res.">
        <title>Phylogeny-wide analysis of social amoeba genomes highlights ancient origins for complex intercellular communication.</title>
        <authorList>
            <person name="Heidel A.J."/>
            <person name="Lawal H.M."/>
            <person name="Felder M."/>
            <person name="Schilde C."/>
            <person name="Helps N.R."/>
            <person name="Tunggal B."/>
            <person name="Rivero F."/>
            <person name="John U."/>
            <person name="Schleicher M."/>
            <person name="Eichinger L."/>
            <person name="Platzer M."/>
            <person name="Noegel A.A."/>
            <person name="Schaap P."/>
            <person name="Gloeckner G."/>
        </authorList>
    </citation>
    <scope>NUCLEOTIDE SEQUENCE [LARGE SCALE GENOMIC DNA]</scope>
    <source>
        <strain evidence="3">SH3</strain>
    </source>
</reference>
<dbReference type="RefSeq" id="XP_004351132.1">
    <property type="nucleotide sequence ID" value="XM_004351080.1"/>
</dbReference>
<keyword evidence="1" id="KW-0472">Membrane</keyword>
<dbReference type="GeneID" id="14866634"/>
<keyword evidence="3" id="KW-1185">Reference proteome</keyword>
<dbReference type="EMBL" id="GL883028">
    <property type="protein sequence ID" value="EGG14624.1"/>
    <property type="molecule type" value="Genomic_DNA"/>
</dbReference>
<proteinExistence type="predicted"/>
<evidence type="ECO:0000313" key="2">
    <source>
        <dbReference type="EMBL" id="EGG14624.1"/>
    </source>
</evidence>
<sequence>MNSLYTFYTPVFPLLVKPIILFQLRSLLLWLFHIVEVMMNKISRHKDHIHKEYGQESISDEKFKEFFMAEEHKKRAKATKNATEKELLALQEEERLVFKNQKDMIQDNNTFKFNRQTVEKIIKYFCHGSGSDRFYSAGCIKKNDLSEVGPQEWTIKSRYYCIWKVFPFLNDYFKDSNIWKVLENLKPKSVGKDWMPSLLEGVTNDVQPSKSND</sequence>
<dbReference type="AlphaFoldDB" id="F4QBN6"/>
<dbReference type="KEGG" id="dfa:DFA_10882"/>
<gene>
    <name evidence="2" type="ORF">DFA_10882</name>
</gene>
<keyword evidence="1" id="KW-1133">Transmembrane helix</keyword>
<feature type="transmembrane region" description="Helical" evidence="1">
    <location>
        <begin position="20"/>
        <end position="39"/>
    </location>
</feature>
<name>F4QBN6_CACFS</name>
<keyword evidence="1" id="KW-0812">Transmembrane</keyword>
<evidence type="ECO:0000313" key="3">
    <source>
        <dbReference type="Proteomes" id="UP000007797"/>
    </source>
</evidence>
<accession>F4QBN6</accession>
<organism evidence="2 3">
    <name type="scientific">Cavenderia fasciculata</name>
    <name type="common">Slime mold</name>
    <name type="synonym">Dictyostelium fasciculatum</name>
    <dbReference type="NCBI Taxonomy" id="261658"/>
    <lineage>
        <taxon>Eukaryota</taxon>
        <taxon>Amoebozoa</taxon>
        <taxon>Evosea</taxon>
        <taxon>Eumycetozoa</taxon>
        <taxon>Dictyostelia</taxon>
        <taxon>Acytosteliales</taxon>
        <taxon>Cavenderiaceae</taxon>
        <taxon>Cavenderia</taxon>
    </lineage>
</organism>
<protein>
    <submittedName>
        <fullName evidence="2">Uncharacterized protein</fullName>
    </submittedName>
</protein>
<dbReference type="Proteomes" id="UP000007797">
    <property type="component" value="Unassembled WGS sequence"/>
</dbReference>